<keyword evidence="2" id="KW-1185">Reference proteome</keyword>
<feature type="region of interest" description="Disordered" evidence="1">
    <location>
        <begin position="22"/>
        <end position="43"/>
    </location>
</feature>
<name>A0A914Z1D6_9BILA</name>
<dbReference type="AlphaFoldDB" id="A0A914Z1D6"/>
<sequence length="149" mass="16836">MNLKKSKSANNSTLSLHIAAYENSIEGKPDSNGSKSDSGSKDKIEKTALIKKWNSSKQSWINSLSFVQNPFEFPRQQQEDQSSHPEVMQFKASQRLRNPNEEHLNFDERIAPPQSNCPPTSVDILQQPVHRAIGDSTVGSLLFKKIWEK</sequence>
<proteinExistence type="predicted"/>
<accession>A0A914Z1D6</accession>
<evidence type="ECO:0000313" key="3">
    <source>
        <dbReference type="WBParaSite" id="PSU_v2.g5703.t1"/>
    </source>
</evidence>
<dbReference type="WBParaSite" id="PSU_v2.g5703.t1">
    <property type="protein sequence ID" value="PSU_v2.g5703.t1"/>
    <property type="gene ID" value="PSU_v2.g5703"/>
</dbReference>
<evidence type="ECO:0000313" key="2">
    <source>
        <dbReference type="Proteomes" id="UP000887577"/>
    </source>
</evidence>
<reference evidence="3" key="1">
    <citation type="submission" date="2022-11" db="UniProtKB">
        <authorList>
            <consortium name="WormBaseParasite"/>
        </authorList>
    </citation>
    <scope>IDENTIFICATION</scope>
</reference>
<organism evidence="2 3">
    <name type="scientific">Panagrolaimus superbus</name>
    <dbReference type="NCBI Taxonomy" id="310955"/>
    <lineage>
        <taxon>Eukaryota</taxon>
        <taxon>Metazoa</taxon>
        <taxon>Ecdysozoa</taxon>
        <taxon>Nematoda</taxon>
        <taxon>Chromadorea</taxon>
        <taxon>Rhabditida</taxon>
        <taxon>Tylenchina</taxon>
        <taxon>Panagrolaimomorpha</taxon>
        <taxon>Panagrolaimoidea</taxon>
        <taxon>Panagrolaimidae</taxon>
        <taxon>Panagrolaimus</taxon>
    </lineage>
</organism>
<dbReference type="Proteomes" id="UP000887577">
    <property type="component" value="Unplaced"/>
</dbReference>
<evidence type="ECO:0000256" key="1">
    <source>
        <dbReference type="SAM" id="MobiDB-lite"/>
    </source>
</evidence>
<protein>
    <submittedName>
        <fullName evidence="3">Uncharacterized protein</fullName>
    </submittedName>
</protein>